<gene>
    <name evidence="2" type="ORF">PR048_002662</name>
</gene>
<evidence type="ECO:0000256" key="1">
    <source>
        <dbReference type="SAM" id="MobiDB-lite"/>
    </source>
</evidence>
<name>A0ABQ9IKT5_9NEOP</name>
<proteinExistence type="predicted"/>
<comment type="caution">
    <text evidence="2">The sequence shown here is derived from an EMBL/GenBank/DDBJ whole genome shotgun (WGS) entry which is preliminary data.</text>
</comment>
<reference evidence="2 3" key="1">
    <citation type="submission" date="2023-02" db="EMBL/GenBank/DDBJ databases">
        <title>LHISI_Scaffold_Assembly.</title>
        <authorList>
            <person name="Stuart O.P."/>
            <person name="Cleave R."/>
            <person name="Magrath M.J.L."/>
            <person name="Mikheyev A.S."/>
        </authorList>
    </citation>
    <scope>NUCLEOTIDE SEQUENCE [LARGE SCALE GENOMIC DNA]</scope>
    <source>
        <strain evidence="2">Daus_M_001</strain>
        <tissue evidence="2">Leg muscle</tissue>
    </source>
</reference>
<dbReference type="EMBL" id="JARBHB010000001">
    <property type="protein sequence ID" value="KAJ8897316.1"/>
    <property type="molecule type" value="Genomic_DNA"/>
</dbReference>
<organism evidence="2 3">
    <name type="scientific">Dryococelus australis</name>
    <dbReference type="NCBI Taxonomy" id="614101"/>
    <lineage>
        <taxon>Eukaryota</taxon>
        <taxon>Metazoa</taxon>
        <taxon>Ecdysozoa</taxon>
        <taxon>Arthropoda</taxon>
        <taxon>Hexapoda</taxon>
        <taxon>Insecta</taxon>
        <taxon>Pterygota</taxon>
        <taxon>Neoptera</taxon>
        <taxon>Polyneoptera</taxon>
        <taxon>Phasmatodea</taxon>
        <taxon>Verophasmatodea</taxon>
        <taxon>Anareolatae</taxon>
        <taxon>Phasmatidae</taxon>
        <taxon>Eurycanthinae</taxon>
        <taxon>Dryococelus</taxon>
    </lineage>
</organism>
<protein>
    <submittedName>
        <fullName evidence="2">Uncharacterized protein</fullName>
    </submittedName>
</protein>
<sequence length="282" mass="31910">MSCLNTMEHPHTGVWLCVSWTMDWQIWSNSFAALLAEYHTLRLLLMGTVATIETLDEKMLVWTWQEMEYRFDVLRATKGAHVEPMRVKRGKYGTAPECKGGDTVDPRENPPTSGIKRVHERNTASQFSQFSASSVKAIRHSMRIPTAGPLCAFAPLGLGHACGPSSAYISTAGWPVPFTSALQSLVPTDRTEGECLTHPSRICYCQYVRQCNPFLDKFLETLLVERFCLAFNNEILSTGEGEMRQRWNSDGREENEYAEKTRWSVATSVTFSTFENLDYSLE</sequence>
<evidence type="ECO:0000313" key="3">
    <source>
        <dbReference type="Proteomes" id="UP001159363"/>
    </source>
</evidence>
<dbReference type="Proteomes" id="UP001159363">
    <property type="component" value="Chromosome 1"/>
</dbReference>
<feature type="region of interest" description="Disordered" evidence="1">
    <location>
        <begin position="93"/>
        <end position="114"/>
    </location>
</feature>
<keyword evidence="3" id="KW-1185">Reference proteome</keyword>
<feature type="compositionally biased region" description="Basic and acidic residues" evidence="1">
    <location>
        <begin position="99"/>
        <end position="108"/>
    </location>
</feature>
<evidence type="ECO:0000313" key="2">
    <source>
        <dbReference type="EMBL" id="KAJ8897316.1"/>
    </source>
</evidence>
<accession>A0ABQ9IKT5</accession>